<dbReference type="InterPro" id="IPR038630">
    <property type="entry name" value="L24e/L24_sf"/>
</dbReference>
<dbReference type="Proteomes" id="UP000626109">
    <property type="component" value="Unassembled WGS sequence"/>
</dbReference>
<dbReference type="GO" id="GO:0005975">
    <property type="term" value="P:carbohydrate metabolic process"/>
    <property type="evidence" value="ECO:0007669"/>
    <property type="project" value="InterPro"/>
</dbReference>
<dbReference type="CDD" id="cd00472">
    <property type="entry name" value="Ribosomal_L24e_L24"/>
    <property type="match status" value="1"/>
</dbReference>
<dbReference type="PROSITE" id="PS51762">
    <property type="entry name" value="GH16_2"/>
    <property type="match status" value="1"/>
</dbReference>
<organism evidence="6 7">
    <name type="scientific">Polarella glacialis</name>
    <name type="common">Dinoflagellate</name>
    <dbReference type="NCBI Taxonomy" id="89957"/>
    <lineage>
        <taxon>Eukaryota</taxon>
        <taxon>Sar</taxon>
        <taxon>Alveolata</taxon>
        <taxon>Dinophyceae</taxon>
        <taxon>Suessiales</taxon>
        <taxon>Suessiaceae</taxon>
        <taxon>Polarella</taxon>
    </lineage>
</organism>
<dbReference type="InterPro" id="IPR013320">
    <property type="entry name" value="ConA-like_dom_sf"/>
</dbReference>
<evidence type="ECO:0000313" key="7">
    <source>
        <dbReference type="Proteomes" id="UP000626109"/>
    </source>
</evidence>
<evidence type="ECO:0000256" key="3">
    <source>
        <dbReference type="ARBA" id="ARBA00023274"/>
    </source>
</evidence>
<evidence type="ECO:0000256" key="2">
    <source>
        <dbReference type="ARBA" id="ARBA00022980"/>
    </source>
</evidence>
<dbReference type="Gene3D" id="6.10.250.1270">
    <property type="match status" value="1"/>
</dbReference>
<gene>
    <name evidence="6" type="ORF">PGLA2088_LOCUS14295</name>
</gene>
<dbReference type="InterPro" id="IPR056366">
    <property type="entry name" value="Ribosomal_eL24"/>
</dbReference>
<name>A0A813IXI2_POLGL</name>
<accession>A0A813IXI2</accession>
<dbReference type="Gene3D" id="2.60.120.200">
    <property type="match status" value="1"/>
</dbReference>
<feature type="region of interest" description="Disordered" evidence="4">
    <location>
        <begin position="1295"/>
        <end position="1343"/>
    </location>
</feature>
<dbReference type="PANTHER" id="PTHR10792">
    <property type="entry name" value="60S RIBOSOMAL PROTEIN L24"/>
    <property type="match status" value="1"/>
</dbReference>
<comment type="caution">
    <text evidence="6">The sequence shown here is derived from an EMBL/GenBank/DDBJ whole genome shotgun (WGS) entry which is preliminary data.</text>
</comment>
<feature type="region of interest" description="Disordered" evidence="4">
    <location>
        <begin position="1"/>
        <end position="23"/>
    </location>
</feature>
<evidence type="ECO:0000256" key="4">
    <source>
        <dbReference type="SAM" id="MobiDB-lite"/>
    </source>
</evidence>
<evidence type="ECO:0000313" key="6">
    <source>
        <dbReference type="EMBL" id="CAE8660847.1"/>
    </source>
</evidence>
<dbReference type="PANTHER" id="PTHR10792:SF1">
    <property type="entry name" value="RIBOSOMAL PROTEIN L24"/>
    <property type="match status" value="1"/>
</dbReference>
<comment type="similarity">
    <text evidence="1">Belongs to the eukaryotic ribosomal protein eL24 family.</text>
</comment>
<feature type="compositionally biased region" description="Polar residues" evidence="4">
    <location>
        <begin position="1"/>
        <end position="20"/>
    </location>
</feature>
<keyword evidence="3" id="KW-0687">Ribonucleoprotein</keyword>
<reference evidence="6" key="1">
    <citation type="submission" date="2021-02" db="EMBL/GenBank/DDBJ databases">
        <authorList>
            <person name="Dougan E. K."/>
            <person name="Rhodes N."/>
            <person name="Thang M."/>
            <person name="Chan C."/>
        </authorList>
    </citation>
    <scope>NUCLEOTIDE SEQUENCE</scope>
</reference>
<dbReference type="InterPro" id="IPR000757">
    <property type="entry name" value="Beta-glucanase-like"/>
</dbReference>
<sequence>MKIEVAQNTGTQQTCSNAQSEDVPHKPLVAGELRTKFNMFRYGRYESRMKAPMVQPGNPNVDGNFVSTMFVFRDASFKHWREIDVEVTGRAPGAISTNILTADYQAKWKPSMQETDYPISYQHMNVRSEFHDYAFEWLPGVIRWFVDGKLVREKHNDRLKVPDKSAKIMMNLWIYRAMRPRVVFGGTHLENDRFPMQSEYDWFRFYKWDGDNMYPPADMSSKALTEDDMYLTSNNPCDGIPQIGEVLKYGQKLKPCVEAPAFTEALNSCAAGALAALEALRQEAGQTNSETGGQLAVHAAPNATKVYPKLPGFTLWLVEEFLCCSGVLPTSASSRILSFSASLTSPKNPSIPVGKVDFQVTNPVESSLFMKPSFGSEVPLMGGTSFVWLVADATPSKVYYFKMTPMRITANVPYGTDRTQYRSIDNMILMPIEGASTTVDGSCTLVTKTGIPQSSAPCEFSKSLNFNSPTYTEGDQVTILLQWQEGGLVNGLTHNMYSPAIEIGSPSSTPTQGRRLFEPEDHWRLLHEDLNSRRLFNVHDPGAWTVNKSVDDSDQNCAQKDLHMNIGQGVLIRGEILSMGVPAGMQTSGFAIPVESDGAPQFATPWRSLGGPKEGKNAEDFLPKQLCEAGLCNSYMPGCREASFKNMHFPRLLFNFSRPYYYSNKTGKLIKTGMAWAFSAMPEAVTVMLKRMKEKEQAKAQAKAAAEPVYPWSKPAPAQQFGAPQQSNIFGSQQAQAAKNTFGNFFGGQQATQAQTAQPAWNFGGAGQQAVANNQFNTGTASSAAGGQANQWWNVQRRLEDGRALSVSQGTSAGLPAELEDHQAAVTFQGEGLPYKVSHELVSLMVRHGYFNLDDGHIKEMGPLHITGFYLEEGEIITVPVGGANDDKGSFSFIRDQAELMKYDPPLLTDHRPSLCKEQGCFGSRDPVAAGLLAQVSPEKPQALRRDLSRDLQVTPPAASQSIMGSGNLYRVAGKDVPQRLLFLVDVRFAEFLRQPPGIHGCRALRKLPVLEAILAFIGDLRLPLVRTGTGQLASNPRIRRSRHIRWYVEIAVCMFDMTKFQRTLATLLIGRAHGQSTRNVRSSGDRHSFGGGLAAIRPQCNHRYGDNICLVRFRVGSVAAERKPRAVTFNALYTELLSWWLMTMIHASYGDSCSKVRGGPAGFFLQAPVLSNFGGSLASPRALPAMVIKTDLCHYTEYRIYPGHGQKSVAKDGKVSFFITAKADSLFHQRIKPVKLRWTQAWRRMNKKGKTDENTKKRSRKAQKFQKAIVGMSLDDLKKKKAMKPELRQAKELAAKEAKARVATKKPAAAGKAAAPKGKPQQAMKAPKGGAAPAPQKFKGKK</sequence>
<feature type="domain" description="GH16" evidence="5">
    <location>
        <begin position="1"/>
        <end position="211"/>
    </location>
</feature>
<dbReference type="GO" id="GO:0003735">
    <property type="term" value="F:structural constituent of ribosome"/>
    <property type="evidence" value="ECO:0007669"/>
    <property type="project" value="InterPro"/>
</dbReference>
<dbReference type="Pfam" id="PF01246">
    <property type="entry name" value="Ribosomal_L24e"/>
    <property type="match status" value="1"/>
</dbReference>
<dbReference type="EMBL" id="CAJNNW010017372">
    <property type="protein sequence ID" value="CAE8660847.1"/>
    <property type="molecule type" value="Genomic_DNA"/>
</dbReference>
<dbReference type="GO" id="GO:0003729">
    <property type="term" value="F:mRNA binding"/>
    <property type="evidence" value="ECO:0007669"/>
    <property type="project" value="TreeGrafter"/>
</dbReference>
<protein>
    <recommendedName>
        <fullName evidence="5">GH16 domain-containing protein</fullName>
    </recommendedName>
</protein>
<evidence type="ECO:0000256" key="1">
    <source>
        <dbReference type="ARBA" id="ARBA00005647"/>
    </source>
</evidence>
<dbReference type="Pfam" id="PF00722">
    <property type="entry name" value="Glyco_hydro_16"/>
    <property type="match status" value="1"/>
</dbReference>
<dbReference type="GO" id="GO:0004553">
    <property type="term" value="F:hydrolase activity, hydrolyzing O-glycosyl compounds"/>
    <property type="evidence" value="ECO:0007669"/>
    <property type="project" value="InterPro"/>
</dbReference>
<keyword evidence="2" id="KW-0689">Ribosomal protein</keyword>
<dbReference type="GO" id="GO:0022625">
    <property type="term" value="C:cytosolic large ribosomal subunit"/>
    <property type="evidence" value="ECO:0007669"/>
    <property type="project" value="TreeGrafter"/>
</dbReference>
<feature type="compositionally biased region" description="Low complexity" evidence="4">
    <location>
        <begin position="1306"/>
        <end position="1343"/>
    </location>
</feature>
<dbReference type="SUPFAM" id="SSF49899">
    <property type="entry name" value="Concanavalin A-like lectins/glucanases"/>
    <property type="match status" value="1"/>
</dbReference>
<dbReference type="GO" id="GO:0002181">
    <property type="term" value="P:cytoplasmic translation"/>
    <property type="evidence" value="ECO:0007669"/>
    <property type="project" value="TreeGrafter"/>
</dbReference>
<dbReference type="SUPFAM" id="SSF57716">
    <property type="entry name" value="Glucocorticoid receptor-like (DNA-binding domain)"/>
    <property type="match status" value="1"/>
</dbReference>
<dbReference type="InterPro" id="IPR000988">
    <property type="entry name" value="Ribosomal_eL24-rel_N"/>
</dbReference>
<dbReference type="Gene3D" id="2.30.170.20">
    <property type="entry name" value="Ribosomal protein L24e"/>
    <property type="match status" value="1"/>
</dbReference>
<evidence type="ECO:0000259" key="5">
    <source>
        <dbReference type="PROSITE" id="PS51762"/>
    </source>
</evidence>
<proteinExistence type="inferred from homology"/>